<evidence type="ECO:0000256" key="1">
    <source>
        <dbReference type="SAM" id="Phobius"/>
    </source>
</evidence>
<feature type="transmembrane region" description="Helical" evidence="1">
    <location>
        <begin position="102"/>
        <end position="123"/>
    </location>
</feature>
<dbReference type="InterPro" id="IPR006860">
    <property type="entry name" value="FecR"/>
</dbReference>
<dbReference type="STRING" id="407022.SAMN05661044_00544"/>
<dbReference type="OrthoDB" id="1452822at2"/>
<dbReference type="PANTHER" id="PTHR30273:SF2">
    <property type="entry name" value="PROTEIN FECR"/>
    <property type="match status" value="1"/>
</dbReference>
<dbReference type="InterPro" id="IPR012373">
    <property type="entry name" value="Ferrdict_sens_TM"/>
</dbReference>
<keyword evidence="1" id="KW-0812">Transmembrane</keyword>
<dbReference type="AlphaFoldDB" id="A0A1H7I0L6"/>
<name>A0A1H7I0L6_OLID1</name>
<sequence>MKDELLIKFLLKETSSEEEAYVKEWIAVDSNNKKKFEAFKLIWDTSEQIALENSIDENVAWQRFKLLRDKETGQAPSPYSEEEPIAKVEKLDPQYIRKPFRWMNIAASIVIGLSLLTGIYLYWIAPSHPYFSSIEFASGEEASNYTLPDGSTITLNKHSKVRYSEPLFAQKRTVKMSGEVFFDVQKDPNKHFEVTANDVTVRVLGTSFNVKSNDKTTEVIVETGLVQLSRNDVLIKLAPDEKAIARVDASGFEQKEQTDKLYDYYRSKVFKLDGTPLWRFVEVLNDVYKAKIVIENSAIASLPLTTTFDNDSLPGILNTLNKTLHLRTERNGNTITIKR</sequence>
<dbReference type="RefSeq" id="WP_093317949.1">
    <property type="nucleotide sequence ID" value="NZ_FOAF01000001.1"/>
</dbReference>
<dbReference type="Pfam" id="PF04773">
    <property type="entry name" value="FecR"/>
    <property type="match status" value="1"/>
</dbReference>
<protein>
    <submittedName>
        <fullName evidence="4">FecR family protein</fullName>
    </submittedName>
</protein>
<evidence type="ECO:0000259" key="2">
    <source>
        <dbReference type="Pfam" id="PF04773"/>
    </source>
</evidence>
<reference evidence="5" key="1">
    <citation type="submission" date="2016-10" db="EMBL/GenBank/DDBJ databases">
        <authorList>
            <person name="Varghese N."/>
            <person name="Submissions S."/>
        </authorList>
    </citation>
    <scope>NUCLEOTIDE SEQUENCE [LARGE SCALE GENOMIC DNA]</scope>
    <source>
        <strain evidence="5">DSM 18733</strain>
    </source>
</reference>
<accession>A0A1H7I0L6</accession>
<keyword evidence="1" id="KW-0472">Membrane</keyword>
<dbReference type="GO" id="GO:0016989">
    <property type="term" value="F:sigma factor antagonist activity"/>
    <property type="evidence" value="ECO:0007669"/>
    <property type="project" value="TreeGrafter"/>
</dbReference>
<dbReference type="Proteomes" id="UP000199421">
    <property type="component" value="Unassembled WGS sequence"/>
</dbReference>
<dbReference type="EMBL" id="FOAF01000001">
    <property type="protein sequence ID" value="SEK55924.1"/>
    <property type="molecule type" value="Genomic_DNA"/>
</dbReference>
<keyword evidence="1" id="KW-1133">Transmembrane helix</keyword>
<dbReference type="InterPro" id="IPR032508">
    <property type="entry name" value="FecR_C"/>
</dbReference>
<organism evidence="4 5">
    <name type="scientific">Olivibacter domesticus</name>
    <name type="common">Pseudosphingobacterium domesticum</name>
    <dbReference type="NCBI Taxonomy" id="407022"/>
    <lineage>
        <taxon>Bacteria</taxon>
        <taxon>Pseudomonadati</taxon>
        <taxon>Bacteroidota</taxon>
        <taxon>Sphingobacteriia</taxon>
        <taxon>Sphingobacteriales</taxon>
        <taxon>Sphingobacteriaceae</taxon>
        <taxon>Olivibacter</taxon>
    </lineage>
</organism>
<dbReference type="Pfam" id="PF16344">
    <property type="entry name" value="FecR_C"/>
    <property type="match status" value="1"/>
</dbReference>
<gene>
    <name evidence="4" type="ORF">SAMN05661044_00544</name>
</gene>
<feature type="domain" description="Protein FecR C-terminal" evidence="3">
    <location>
        <begin position="270"/>
        <end position="337"/>
    </location>
</feature>
<dbReference type="PIRSF" id="PIRSF018266">
    <property type="entry name" value="FecR"/>
    <property type="match status" value="1"/>
</dbReference>
<dbReference type="Gene3D" id="2.60.120.1440">
    <property type="match status" value="1"/>
</dbReference>
<dbReference type="Gene3D" id="3.55.50.30">
    <property type="match status" value="1"/>
</dbReference>
<keyword evidence="5" id="KW-1185">Reference proteome</keyword>
<evidence type="ECO:0000313" key="4">
    <source>
        <dbReference type="EMBL" id="SEK55924.1"/>
    </source>
</evidence>
<proteinExistence type="predicted"/>
<feature type="domain" description="FecR protein" evidence="2">
    <location>
        <begin position="140"/>
        <end position="226"/>
    </location>
</feature>
<evidence type="ECO:0000313" key="5">
    <source>
        <dbReference type="Proteomes" id="UP000199421"/>
    </source>
</evidence>
<evidence type="ECO:0000259" key="3">
    <source>
        <dbReference type="Pfam" id="PF16344"/>
    </source>
</evidence>
<dbReference type="PANTHER" id="PTHR30273">
    <property type="entry name" value="PERIPLASMIC SIGNAL SENSOR AND SIGMA FACTOR ACTIVATOR FECR-RELATED"/>
    <property type="match status" value="1"/>
</dbReference>